<feature type="transmembrane region" description="Helical" evidence="4">
    <location>
        <begin position="71"/>
        <end position="90"/>
    </location>
</feature>
<reference evidence="6 7" key="1">
    <citation type="submission" date="2020-11" db="EMBL/GenBank/DDBJ databases">
        <title>A novel isolate from a Black sea contaminated sediment with potential to produce alkanes: Plantactinospora alkalitolerans sp. nov.</title>
        <authorList>
            <person name="Carro L."/>
            <person name="Veyisoglu A."/>
            <person name="Guven K."/>
            <person name="Schumann P."/>
            <person name="Klenk H.-P."/>
            <person name="Sahin N."/>
        </authorList>
    </citation>
    <scope>NUCLEOTIDE SEQUENCE [LARGE SCALE GENOMIC DNA]</scope>
    <source>
        <strain evidence="6 7">S1510</strain>
    </source>
</reference>
<feature type="transmembrane region" description="Helical" evidence="4">
    <location>
        <begin position="6"/>
        <end position="28"/>
    </location>
</feature>
<evidence type="ECO:0000259" key="5">
    <source>
        <dbReference type="Pfam" id="PF00149"/>
    </source>
</evidence>
<dbReference type="Proteomes" id="UP000638560">
    <property type="component" value="Unassembled WGS sequence"/>
</dbReference>
<keyword evidence="2" id="KW-0378">Hydrolase</keyword>
<feature type="transmembrane region" description="Helical" evidence="4">
    <location>
        <begin position="40"/>
        <end position="59"/>
    </location>
</feature>
<comment type="caution">
    <text evidence="6">The sequence shown here is derived from an EMBL/GenBank/DDBJ whole genome shotgun (WGS) entry which is preliminary data.</text>
</comment>
<dbReference type="Pfam" id="PF00149">
    <property type="entry name" value="Metallophos"/>
    <property type="match status" value="1"/>
</dbReference>
<dbReference type="Gene3D" id="3.60.21.10">
    <property type="match status" value="1"/>
</dbReference>
<gene>
    <name evidence="6" type="ORF">I0C86_36845</name>
</gene>
<dbReference type="InterPro" id="IPR051158">
    <property type="entry name" value="Metallophosphoesterase_sf"/>
</dbReference>
<keyword evidence="4" id="KW-0472">Membrane</keyword>
<dbReference type="SUPFAM" id="SSF56300">
    <property type="entry name" value="Metallo-dependent phosphatases"/>
    <property type="match status" value="1"/>
</dbReference>
<dbReference type="CDD" id="cd07385">
    <property type="entry name" value="MPP_YkuE_C"/>
    <property type="match status" value="1"/>
</dbReference>
<evidence type="ECO:0000313" key="6">
    <source>
        <dbReference type="EMBL" id="MBF9134458.1"/>
    </source>
</evidence>
<dbReference type="RefSeq" id="WP_196205940.1">
    <property type="nucleotide sequence ID" value="NZ_JADPUN010000345.1"/>
</dbReference>
<feature type="transmembrane region" description="Helical" evidence="4">
    <location>
        <begin position="164"/>
        <end position="188"/>
    </location>
</feature>
<evidence type="ECO:0000256" key="4">
    <source>
        <dbReference type="SAM" id="Phobius"/>
    </source>
</evidence>
<organism evidence="6 7">
    <name type="scientific">Plantactinospora alkalitolerans</name>
    <dbReference type="NCBI Taxonomy" id="2789879"/>
    <lineage>
        <taxon>Bacteria</taxon>
        <taxon>Bacillati</taxon>
        <taxon>Actinomycetota</taxon>
        <taxon>Actinomycetes</taxon>
        <taxon>Micromonosporales</taxon>
        <taxon>Micromonosporaceae</taxon>
        <taxon>Plantactinospora</taxon>
    </lineage>
</organism>
<accession>A0ABS0H7L0</accession>
<dbReference type="InterPro" id="IPR029052">
    <property type="entry name" value="Metallo-depent_PP-like"/>
</dbReference>
<evidence type="ECO:0000256" key="3">
    <source>
        <dbReference type="SAM" id="MobiDB-lite"/>
    </source>
</evidence>
<dbReference type="PANTHER" id="PTHR31302:SF31">
    <property type="entry name" value="PHOSPHODIESTERASE YAEI"/>
    <property type="match status" value="1"/>
</dbReference>
<evidence type="ECO:0000256" key="1">
    <source>
        <dbReference type="ARBA" id="ARBA00022723"/>
    </source>
</evidence>
<keyword evidence="4" id="KW-1133">Transmembrane helix</keyword>
<protein>
    <submittedName>
        <fullName evidence="6">Metallophosphoesterase</fullName>
    </submittedName>
</protein>
<evidence type="ECO:0000256" key="2">
    <source>
        <dbReference type="ARBA" id="ARBA00022801"/>
    </source>
</evidence>
<feature type="domain" description="Calcineurin-like phosphoesterase" evidence="5">
    <location>
        <begin position="207"/>
        <end position="375"/>
    </location>
</feature>
<dbReference type="InterPro" id="IPR004843">
    <property type="entry name" value="Calcineurin-like_PHP"/>
</dbReference>
<evidence type="ECO:0000313" key="7">
    <source>
        <dbReference type="Proteomes" id="UP000638560"/>
    </source>
</evidence>
<dbReference type="PANTHER" id="PTHR31302">
    <property type="entry name" value="TRANSMEMBRANE PROTEIN WITH METALLOPHOSPHOESTERASE DOMAIN-RELATED"/>
    <property type="match status" value="1"/>
</dbReference>
<sequence length="433" mass="45382">MRLGPVAFFGIVTLLFTAVHTYLWWRLVRDTTRPGRWRRVGTAAVVAAALLAPVTFVVTRSVGVDAGWLAWPGYVWIAVLLYLTLALLVLEVPRAVLRIRAGRRAAVPSTEPPVPVGSPTRSAGAGSPVSAPPDGPVSARSARHSGGAGPSVPDPGRRLFLARALAAGAGVVAVGTVGAGMASAFGGLRVDRAAVRLPRLDPRLDGFRIAVVGDVHLGPFMRQGFAERVVETVNRERPDVVAIVGDLVDGTVDELRHAVEPIRRLRADGGVYFVTGNHEYSSGAAAWLDEIGGLGIRTLRNSRVEITANGAAFDLAGVNDPSAALYEPAEVPDYAAALGGRDESRPVVLLAHQPVQANEASRFGVDLQLSGHTHGGQTVPVDRVTGILQPVVAGLGAVNSTQVYVTRGAGFFGPPVRAGVSPEVSLVELRSAR</sequence>
<keyword evidence="7" id="KW-1185">Reference proteome</keyword>
<keyword evidence="4" id="KW-0812">Transmembrane</keyword>
<dbReference type="EMBL" id="JADPUN010000345">
    <property type="protein sequence ID" value="MBF9134458.1"/>
    <property type="molecule type" value="Genomic_DNA"/>
</dbReference>
<keyword evidence="1" id="KW-0479">Metal-binding</keyword>
<name>A0ABS0H7L0_9ACTN</name>
<feature type="region of interest" description="Disordered" evidence="3">
    <location>
        <begin position="107"/>
        <end position="154"/>
    </location>
</feature>
<proteinExistence type="predicted"/>